<accession>A0ABR8CJM5</accession>
<dbReference type="Gene3D" id="3.40.630.30">
    <property type="match status" value="1"/>
</dbReference>
<dbReference type="Proteomes" id="UP000607281">
    <property type="component" value="Unassembled WGS sequence"/>
</dbReference>
<evidence type="ECO:0000259" key="1">
    <source>
        <dbReference type="PROSITE" id="PS51186"/>
    </source>
</evidence>
<evidence type="ECO:0000313" key="3">
    <source>
        <dbReference type="Proteomes" id="UP000607281"/>
    </source>
</evidence>
<comment type="caution">
    <text evidence="2">The sequence shown here is derived from an EMBL/GenBank/DDBJ whole genome shotgun (WGS) entry which is preliminary data.</text>
</comment>
<dbReference type="EMBL" id="JACJRF010000002">
    <property type="protein sequence ID" value="MBD2342971.1"/>
    <property type="molecule type" value="Genomic_DNA"/>
</dbReference>
<organism evidence="2 3">
    <name type="scientific">Anabaena subtropica FACHB-260</name>
    <dbReference type="NCBI Taxonomy" id="2692884"/>
    <lineage>
        <taxon>Bacteria</taxon>
        <taxon>Bacillati</taxon>
        <taxon>Cyanobacteriota</taxon>
        <taxon>Cyanophyceae</taxon>
        <taxon>Nostocales</taxon>
        <taxon>Nostocaceae</taxon>
        <taxon>Anabaena</taxon>
    </lineage>
</organism>
<sequence>MILRLEKVTEQHAQIIYPYISDPQMYKYIEEPIPTLREVQHNFRFAALEKSPDNETMTWLKWVAVTTHNQYVGMVEIGIFDDLYAEIGLMTFAPFQKQGYAPLYCSLAIAQTQKRFPLSSLHALINEYNLASCKVVEKLGFKLKKVNKNAEFFQGQLADELIYCLNF</sequence>
<evidence type="ECO:0000313" key="2">
    <source>
        <dbReference type="EMBL" id="MBD2342971.1"/>
    </source>
</evidence>
<feature type="domain" description="N-acetyltransferase" evidence="1">
    <location>
        <begin position="15"/>
        <end position="167"/>
    </location>
</feature>
<dbReference type="PANTHER" id="PTHR43792:SF1">
    <property type="entry name" value="N-ACETYLTRANSFERASE DOMAIN-CONTAINING PROTEIN"/>
    <property type="match status" value="1"/>
</dbReference>
<reference evidence="2 3" key="1">
    <citation type="journal article" date="2020" name="ISME J.">
        <title>Comparative genomics reveals insights into cyanobacterial evolution and habitat adaptation.</title>
        <authorList>
            <person name="Chen M.Y."/>
            <person name="Teng W.K."/>
            <person name="Zhao L."/>
            <person name="Hu C.X."/>
            <person name="Zhou Y.K."/>
            <person name="Han B.P."/>
            <person name="Song L.R."/>
            <person name="Shu W.S."/>
        </authorList>
    </citation>
    <scope>NUCLEOTIDE SEQUENCE [LARGE SCALE GENOMIC DNA]</scope>
    <source>
        <strain evidence="2 3">FACHB-260</strain>
    </source>
</reference>
<dbReference type="InterPro" id="IPR016181">
    <property type="entry name" value="Acyl_CoA_acyltransferase"/>
</dbReference>
<dbReference type="PROSITE" id="PS51186">
    <property type="entry name" value="GNAT"/>
    <property type="match status" value="1"/>
</dbReference>
<dbReference type="SUPFAM" id="SSF55729">
    <property type="entry name" value="Acyl-CoA N-acyltransferases (Nat)"/>
    <property type="match status" value="1"/>
</dbReference>
<dbReference type="Pfam" id="PF13302">
    <property type="entry name" value="Acetyltransf_3"/>
    <property type="match status" value="1"/>
</dbReference>
<dbReference type="InterPro" id="IPR051531">
    <property type="entry name" value="N-acetyltransferase"/>
</dbReference>
<gene>
    <name evidence="2" type="ORF">H6G18_02255</name>
</gene>
<keyword evidence="3" id="KW-1185">Reference proteome</keyword>
<proteinExistence type="predicted"/>
<dbReference type="PANTHER" id="PTHR43792">
    <property type="entry name" value="GNAT FAMILY, PUTATIVE (AFU_ORTHOLOGUE AFUA_3G00765)-RELATED-RELATED"/>
    <property type="match status" value="1"/>
</dbReference>
<name>A0ABR8CJM5_9NOST</name>
<protein>
    <submittedName>
        <fullName evidence="2">GNAT family N-acetyltransferase</fullName>
    </submittedName>
</protein>
<dbReference type="InterPro" id="IPR000182">
    <property type="entry name" value="GNAT_dom"/>
</dbReference>